<evidence type="ECO:0000256" key="3">
    <source>
        <dbReference type="ARBA" id="ARBA00009789"/>
    </source>
</evidence>
<keyword evidence="5 7" id="KW-0548">Nucleotidyltransferase</keyword>
<dbReference type="InterPro" id="IPR050088">
    <property type="entry name" value="IspD/TarI_cytidylyltransf_bact"/>
</dbReference>
<dbReference type="Proteomes" id="UP000077885">
    <property type="component" value="Unassembled WGS sequence"/>
</dbReference>
<dbReference type="CDD" id="cd02516">
    <property type="entry name" value="CDP-ME_synthetase"/>
    <property type="match status" value="1"/>
</dbReference>
<name>A0A1A9RX83_9NEIS</name>
<dbReference type="EC" id="2.7.7.60" evidence="7"/>
<dbReference type="HAMAP" id="MF_00108">
    <property type="entry name" value="IspD"/>
    <property type="match status" value="1"/>
</dbReference>
<feature type="site" description="Positions MEP for the nucleophilic attack" evidence="7">
    <location>
        <position position="221"/>
    </location>
</feature>
<organism evidence="8 9">
    <name type="scientific">Eikenella longinqua</name>
    <dbReference type="NCBI Taxonomy" id="1795827"/>
    <lineage>
        <taxon>Bacteria</taxon>
        <taxon>Pseudomonadati</taxon>
        <taxon>Pseudomonadota</taxon>
        <taxon>Betaproteobacteria</taxon>
        <taxon>Neisseriales</taxon>
        <taxon>Neisseriaceae</taxon>
        <taxon>Eikenella</taxon>
    </lineage>
</organism>
<dbReference type="InterPro" id="IPR034683">
    <property type="entry name" value="IspD/TarI"/>
</dbReference>
<proteinExistence type="inferred from homology"/>
<dbReference type="EMBL" id="LXSL01000014">
    <property type="protein sequence ID" value="OAM29352.1"/>
    <property type="molecule type" value="Genomic_DNA"/>
</dbReference>
<dbReference type="GO" id="GO:0050518">
    <property type="term" value="F:2-C-methyl-D-erythritol 4-phosphate cytidylyltransferase activity"/>
    <property type="evidence" value="ECO:0007669"/>
    <property type="project" value="UniProtKB-UniRule"/>
</dbReference>
<dbReference type="NCBIfam" id="TIGR00453">
    <property type="entry name" value="ispD"/>
    <property type="match status" value="1"/>
</dbReference>
<dbReference type="STRING" id="1795827.A7P95_03850"/>
<dbReference type="InterPro" id="IPR018294">
    <property type="entry name" value="ISPD_synthase_CS"/>
</dbReference>
<accession>A0A1A9RX83</accession>
<dbReference type="RefSeq" id="WP_067591426.1">
    <property type="nucleotide sequence ID" value="NZ_LXSL01000014.1"/>
</dbReference>
<dbReference type="UniPathway" id="UPA00056">
    <property type="reaction ID" value="UER00093"/>
</dbReference>
<sequence length="240" mass="25476">MAESTVSRYLSLVPAAGVGSRFGAALPKQYVPIAGRCVLEHSLRRLLAAPQIFQVAVVLAPGDEWFERHIRLPENLAARLIALRCGGASRAESVANGLNALLAQGLAREGDKILVHDAARCCLPHEALQRLLAEAGEHPVGGILALPAADTLKRDNGSGCIAETVSRSGLWQAQTPQLFAAGLLQRALAAANLAEITDEASAIERLGLQPLLVQGDSRNLKLTWPADEQIARLLLQEEAG</sequence>
<comment type="similarity">
    <text evidence="3 7">Belongs to the IspD/TarI cytidylyltransferase family. IspD subfamily.</text>
</comment>
<comment type="catalytic activity">
    <reaction evidence="1 7">
        <text>2-C-methyl-D-erythritol 4-phosphate + CTP + H(+) = 4-CDP-2-C-methyl-D-erythritol + diphosphate</text>
        <dbReference type="Rhea" id="RHEA:13429"/>
        <dbReference type="ChEBI" id="CHEBI:15378"/>
        <dbReference type="ChEBI" id="CHEBI:33019"/>
        <dbReference type="ChEBI" id="CHEBI:37563"/>
        <dbReference type="ChEBI" id="CHEBI:57823"/>
        <dbReference type="ChEBI" id="CHEBI:58262"/>
        <dbReference type="EC" id="2.7.7.60"/>
    </reaction>
</comment>
<feature type="site" description="Transition state stabilizer" evidence="7">
    <location>
        <position position="21"/>
    </location>
</feature>
<evidence type="ECO:0000256" key="5">
    <source>
        <dbReference type="ARBA" id="ARBA00022695"/>
    </source>
</evidence>
<comment type="pathway">
    <text evidence="2 7">Isoprenoid biosynthesis; isopentenyl diphosphate biosynthesis via DXP pathway; isopentenyl diphosphate from 1-deoxy-D-xylulose 5-phosphate: step 2/6.</text>
</comment>
<evidence type="ECO:0000256" key="2">
    <source>
        <dbReference type="ARBA" id="ARBA00004787"/>
    </source>
</evidence>
<evidence type="ECO:0000256" key="4">
    <source>
        <dbReference type="ARBA" id="ARBA00022679"/>
    </source>
</evidence>
<comment type="function">
    <text evidence="7">Catalyzes the formation of 4-diphosphocytidyl-2-C-methyl-D-erythritol from CTP and 2-C-methyl-D-erythritol 4-phosphate (MEP).</text>
</comment>
<dbReference type="OrthoDB" id="9806837at2"/>
<evidence type="ECO:0000256" key="7">
    <source>
        <dbReference type="HAMAP-Rule" id="MF_00108"/>
    </source>
</evidence>
<dbReference type="PROSITE" id="PS01295">
    <property type="entry name" value="ISPD"/>
    <property type="match status" value="1"/>
</dbReference>
<evidence type="ECO:0000313" key="8">
    <source>
        <dbReference type="EMBL" id="OAM29352.1"/>
    </source>
</evidence>
<dbReference type="InterPro" id="IPR001228">
    <property type="entry name" value="IspD"/>
</dbReference>
<dbReference type="InterPro" id="IPR029044">
    <property type="entry name" value="Nucleotide-diphossugar_trans"/>
</dbReference>
<dbReference type="AlphaFoldDB" id="A0A1A9RX83"/>
<protein>
    <recommendedName>
        <fullName evidence="7">2-C-methyl-D-erythritol 4-phosphate cytidylyltransferase</fullName>
        <ecNumber evidence="7">2.7.7.60</ecNumber>
    </recommendedName>
    <alternativeName>
        <fullName evidence="7">4-diphosphocytidyl-2C-methyl-D-erythritol synthase</fullName>
    </alternativeName>
    <alternativeName>
        <fullName evidence="7">MEP cytidylyltransferase</fullName>
        <shortName evidence="7">MCT</shortName>
    </alternativeName>
</protein>
<evidence type="ECO:0000256" key="6">
    <source>
        <dbReference type="ARBA" id="ARBA00023229"/>
    </source>
</evidence>
<dbReference type="Gene3D" id="3.90.550.10">
    <property type="entry name" value="Spore Coat Polysaccharide Biosynthesis Protein SpsA, Chain A"/>
    <property type="match status" value="1"/>
</dbReference>
<dbReference type="SUPFAM" id="SSF53448">
    <property type="entry name" value="Nucleotide-diphospho-sugar transferases"/>
    <property type="match status" value="1"/>
</dbReference>
<keyword evidence="6 7" id="KW-0414">Isoprene biosynthesis</keyword>
<gene>
    <name evidence="7" type="primary">ispD</name>
    <name evidence="8" type="ORF">A7P95_03850</name>
</gene>
<dbReference type="FunFam" id="3.90.550.10:FF:000003">
    <property type="entry name" value="2-C-methyl-D-erythritol 4-phosphate cytidylyltransferase"/>
    <property type="match status" value="1"/>
</dbReference>
<feature type="site" description="Transition state stabilizer" evidence="7">
    <location>
        <position position="28"/>
    </location>
</feature>
<reference evidence="9" key="1">
    <citation type="submission" date="2016-05" db="EMBL/GenBank/DDBJ databases">
        <title>Draft genome of Corynebacterium afermentans subsp. afermentans LCDC 88199T.</title>
        <authorList>
            <person name="Bernier A.-M."/>
            <person name="Bernard K."/>
        </authorList>
    </citation>
    <scope>NUCLEOTIDE SEQUENCE [LARGE SCALE GENOMIC DNA]</scope>
    <source>
        <strain evidence="9">NML02-A-017</strain>
    </source>
</reference>
<evidence type="ECO:0000256" key="1">
    <source>
        <dbReference type="ARBA" id="ARBA00001282"/>
    </source>
</evidence>
<evidence type="ECO:0000313" key="9">
    <source>
        <dbReference type="Proteomes" id="UP000077885"/>
    </source>
</evidence>
<dbReference type="Pfam" id="PF01128">
    <property type="entry name" value="IspD"/>
    <property type="match status" value="1"/>
</dbReference>
<feature type="site" description="Positions MEP for the nucleophilic attack" evidence="7">
    <location>
        <position position="167"/>
    </location>
</feature>
<dbReference type="PANTHER" id="PTHR32125">
    <property type="entry name" value="2-C-METHYL-D-ERYTHRITOL 4-PHOSPHATE CYTIDYLYLTRANSFERASE, CHLOROPLASTIC"/>
    <property type="match status" value="1"/>
</dbReference>
<keyword evidence="9" id="KW-1185">Reference proteome</keyword>
<dbReference type="GO" id="GO:0019288">
    <property type="term" value="P:isopentenyl diphosphate biosynthetic process, methylerythritol 4-phosphate pathway"/>
    <property type="evidence" value="ECO:0007669"/>
    <property type="project" value="UniProtKB-UniRule"/>
</dbReference>
<dbReference type="PANTHER" id="PTHR32125:SF4">
    <property type="entry name" value="2-C-METHYL-D-ERYTHRITOL 4-PHOSPHATE CYTIDYLYLTRANSFERASE, CHLOROPLASTIC"/>
    <property type="match status" value="1"/>
</dbReference>
<comment type="caution">
    <text evidence="8">The sequence shown here is derived from an EMBL/GenBank/DDBJ whole genome shotgun (WGS) entry which is preliminary data.</text>
</comment>
<keyword evidence="4 7" id="KW-0808">Transferase</keyword>